<dbReference type="InterPro" id="IPR000223">
    <property type="entry name" value="Pept_S26A_signal_pept_1"/>
</dbReference>
<dbReference type="Proteomes" id="UP000177082">
    <property type="component" value="Unassembled WGS sequence"/>
</dbReference>
<evidence type="ECO:0000313" key="9">
    <source>
        <dbReference type="Proteomes" id="UP000177082"/>
    </source>
</evidence>
<dbReference type="PRINTS" id="PR00727">
    <property type="entry name" value="LEADERPTASE"/>
</dbReference>
<organism evidence="8 9">
    <name type="scientific">Candidatus Woesebacteria bacterium RIFCSPLOWO2_01_FULL_39_21</name>
    <dbReference type="NCBI Taxonomy" id="1802519"/>
    <lineage>
        <taxon>Bacteria</taxon>
        <taxon>Candidatus Woeseibacteriota</taxon>
    </lineage>
</organism>
<keyword evidence="4 6" id="KW-0378">Hydrolase</keyword>
<keyword evidence="6" id="KW-0812">Transmembrane</keyword>
<comment type="subcellular location">
    <subcellularLocation>
        <location evidence="6">Membrane</location>
        <topology evidence="6">Single-pass type II membrane protein</topology>
    </subcellularLocation>
</comment>
<dbReference type="GO" id="GO:0006465">
    <property type="term" value="P:signal peptide processing"/>
    <property type="evidence" value="ECO:0007669"/>
    <property type="project" value="InterPro"/>
</dbReference>
<comment type="catalytic activity">
    <reaction evidence="1 6">
        <text>Cleavage of hydrophobic, N-terminal signal or leader sequences from secreted and periplasmic proteins.</text>
        <dbReference type="EC" id="3.4.21.89"/>
    </reaction>
</comment>
<dbReference type="GO" id="GO:0016020">
    <property type="term" value="C:membrane"/>
    <property type="evidence" value="ECO:0007669"/>
    <property type="project" value="UniProtKB-SubCell"/>
</dbReference>
<dbReference type="SUPFAM" id="SSF51306">
    <property type="entry name" value="LexA/Signal peptidase"/>
    <property type="match status" value="1"/>
</dbReference>
<comment type="caution">
    <text evidence="8">The sequence shown here is derived from an EMBL/GenBank/DDBJ whole genome shotgun (WGS) entry which is preliminary data.</text>
</comment>
<evidence type="ECO:0000313" key="8">
    <source>
        <dbReference type="EMBL" id="OGM61594.1"/>
    </source>
</evidence>
<reference evidence="8 9" key="1">
    <citation type="journal article" date="2016" name="Nat. Commun.">
        <title>Thousands of microbial genomes shed light on interconnected biogeochemical processes in an aquifer system.</title>
        <authorList>
            <person name="Anantharaman K."/>
            <person name="Brown C.T."/>
            <person name="Hug L.A."/>
            <person name="Sharon I."/>
            <person name="Castelle C.J."/>
            <person name="Probst A.J."/>
            <person name="Thomas B.C."/>
            <person name="Singh A."/>
            <person name="Wilkins M.J."/>
            <person name="Karaoz U."/>
            <person name="Brodie E.L."/>
            <person name="Williams K.H."/>
            <person name="Hubbard S.S."/>
            <person name="Banfield J.F."/>
        </authorList>
    </citation>
    <scope>NUCLEOTIDE SEQUENCE [LARGE SCALE GENOMIC DNA]</scope>
</reference>
<dbReference type="InterPro" id="IPR019758">
    <property type="entry name" value="Pept_S26A_signal_pept_1_CS"/>
</dbReference>
<dbReference type="NCBIfam" id="TIGR02227">
    <property type="entry name" value="sigpep_I_bact"/>
    <property type="match status" value="1"/>
</dbReference>
<dbReference type="Pfam" id="PF10502">
    <property type="entry name" value="Peptidase_S26"/>
    <property type="match status" value="1"/>
</dbReference>
<evidence type="ECO:0000256" key="1">
    <source>
        <dbReference type="ARBA" id="ARBA00000677"/>
    </source>
</evidence>
<dbReference type="InterPro" id="IPR036286">
    <property type="entry name" value="LexA/Signal_pep-like_sf"/>
</dbReference>
<name>A0A1F8BC08_9BACT</name>
<evidence type="ECO:0000259" key="7">
    <source>
        <dbReference type="Pfam" id="PF10502"/>
    </source>
</evidence>
<proteinExistence type="inferred from homology"/>
<dbReference type="PROSITE" id="PS00761">
    <property type="entry name" value="SPASE_I_3"/>
    <property type="match status" value="1"/>
</dbReference>
<keyword evidence="6" id="KW-1133">Transmembrane helix</keyword>
<dbReference type="GO" id="GO:0004252">
    <property type="term" value="F:serine-type endopeptidase activity"/>
    <property type="evidence" value="ECO:0007669"/>
    <property type="project" value="InterPro"/>
</dbReference>
<dbReference type="InterPro" id="IPR010917">
    <property type="entry name" value="TonB_rcpt_CS"/>
</dbReference>
<feature type="transmembrane region" description="Helical" evidence="6">
    <location>
        <begin position="12"/>
        <end position="31"/>
    </location>
</feature>
<protein>
    <recommendedName>
        <fullName evidence="3 6">Signal peptidase I</fullName>
        <ecNumber evidence="3 6">3.4.21.89</ecNumber>
    </recommendedName>
</protein>
<gene>
    <name evidence="8" type="ORF">A2961_04000</name>
</gene>
<evidence type="ECO:0000256" key="3">
    <source>
        <dbReference type="ARBA" id="ARBA00013208"/>
    </source>
</evidence>
<dbReference type="Gene3D" id="2.10.109.10">
    <property type="entry name" value="Umud Fragment, subunit A"/>
    <property type="match status" value="1"/>
</dbReference>
<dbReference type="PANTHER" id="PTHR43390:SF1">
    <property type="entry name" value="CHLOROPLAST PROCESSING PEPTIDASE"/>
    <property type="match status" value="1"/>
</dbReference>
<dbReference type="EC" id="3.4.21.89" evidence="3 6"/>
<keyword evidence="6" id="KW-0472">Membrane</keyword>
<evidence type="ECO:0000256" key="6">
    <source>
        <dbReference type="RuleBase" id="RU362042"/>
    </source>
</evidence>
<feature type="domain" description="Peptidase S26" evidence="7">
    <location>
        <begin position="11"/>
        <end position="170"/>
    </location>
</feature>
<feature type="active site" evidence="5">
    <location>
        <position position="40"/>
    </location>
</feature>
<evidence type="ECO:0000256" key="2">
    <source>
        <dbReference type="ARBA" id="ARBA00009370"/>
    </source>
</evidence>
<sequence>MLGRLGAFFLDILQVIVFAVAIFLFVYLLLLQPHKIKGSSMYPNFEDGEFLLTDKITYRFNEPKRGDVVVFKSPPDDRDEFIKRIIGLPGDKVLISGGKVYLNEKVLEEKYLEKTVYTSPGRFLAENQTLEVPTDSYLVLGDNRSYSSDSRAWGFIEKSKITGRAWLVYWPVKKAGLIKYENLYEDPRQAPVSALYTF</sequence>
<dbReference type="CDD" id="cd06530">
    <property type="entry name" value="S26_SPase_I"/>
    <property type="match status" value="1"/>
</dbReference>
<keyword evidence="6" id="KW-0645">Protease</keyword>
<dbReference type="InterPro" id="IPR019533">
    <property type="entry name" value="Peptidase_S26"/>
</dbReference>
<evidence type="ECO:0000256" key="4">
    <source>
        <dbReference type="ARBA" id="ARBA00022801"/>
    </source>
</evidence>
<comment type="similarity">
    <text evidence="2 6">Belongs to the peptidase S26 family.</text>
</comment>
<dbReference type="STRING" id="1802519.A2961_04000"/>
<dbReference type="GO" id="GO:0009003">
    <property type="term" value="F:signal peptidase activity"/>
    <property type="evidence" value="ECO:0007669"/>
    <property type="project" value="UniProtKB-EC"/>
</dbReference>
<dbReference type="PROSITE" id="PS00760">
    <property type="entry name" value="SPASE_I_2"/>
    <property type="match status" value="1"/>
</dbReference>
<dbReference type="PANTHER" id="PTHR43390">
    <property type="entry name" value="SIGNAL PEPTIDASE I"/>
    <property type="match status" value="1"/>
</dbReference>
<accession>A0A1F8BC08</accession>
<dbReference type="PROSITE" id="PS01156">
    <property type="entry name" value="TONB_DEPENDENT_REC_2"/>
    <property type="match status" value="1"/>
</dbReference>
<dbReference type="InterPro" id="IPR019757">
    <property type="entry name" value="Pept_S26A_signal_pept_1_Lys-AS"/>
</dbReference>
<evidence type="ECO:0000256" key="5">
    <source>
        <dbReference type="PIRSR" id="PIRSR600223-1"/>
    </source>
</evidence>
<dbReference type="EMBL" id="MGHF01000035">
    <property type="protein sequence ID" value="OGM61594.1"/>
    <property type="molecule type" value="Genomic_DNA"/>
</dbReference>
<feature type="active site" evidence="5">
    <location>
        <position position="83"/>
    </location>
</feature>
<dbReference type="AlphaFoldDB" id="A0A1F8BC08"/>